<keyword evidence="2" id="KW-1185">Reference proteome</keyword>
<proteinExistence type="predicted"/>
<dbReference type="EMBL" id="KZ857465">
    <property type="protein sequence ID" value="RDX43417.1"/>
    <property type="molecule type" value="Genomic_DNA"/>
</dbReference>
<gene>
    <name evidence="1" type="ORF">OH76DRAFT_1204589</name>
</gene>
<dbReference type="AlphaFoldDB" id="A0A371CT29"/>
<protein>
    <submittedName>
        <fullName evidence="1">Uncharacterized protein</fullName>
    </submittedName>
</protein>
<dbReference type="Proteomes" id="UP000256964">
    <property type="component" value="Unassembled WGS sequence"/>
</dbReference>
<reference evidence="1 2" key="1">
    <citation type="journal article" date="2018" name="Biotechnol. Biofuels">
        <title>Integrative visual omics of the white-rot fungus Polyporus brumalis exposes the biotechnological potential of its oxidative enzymes for delignifying raw plant biomass.</title>
        <authorList>
            <person name="Miyauchi S."/>
            <person name="Rancon A."/>
            <person name="Drula E."/>
            <person name="Hage H."/>
            <person name="Chaduli D."/>
            <person name="Favel A."/>
            <person name="Grisel S."/>
            <person name="Henrissat B."/>
            <person name="Herpoel-Gimbert I."/>
            <person name="Ruiz-Duenas F.J."/>
            <person name="Chevret D."/>
            <person name="Hainaut M."/>
            <person name="Lin J."/>
            <person name="Wang M."/>
            <person name="Pangilinan J."/>
            <person name="Lipzen A."/>
            <person name="Lesage-Meessen L."/>
            <person name="Navarro D."/>
            <person name="Riley R."/>
            <person name="Grigoriev I.V."/>
            <person name="Zhou S."/>
            <person name="Raouche S."/>
            <person name="Rosso M.N."/>
        </authorList>
    </citation>
    <scope>NUCLEOTIDE SEQUENCE [LARGE SCALE GENOMIC DNA]</scope>
    <source>
        <strain evidence="1 2">BRFM 1820</strain>
    </source>
</reference>
<organism evidence="1 2">
    <name type="scientific">Lentinus brumalis</name>
    <dbReference type="NCBI Taxonomy" id="2498619"/>
    <lineage>
        <taxon>Eukaryota</taxon>
        <taxon>Fungi</taxon>
        <taxon>Dikarya</taxon>
        <taxon>Basidiomycota</taxon>
        <taxon>Agaricomycotina</taxon>
        <taxon>Agaricomycetes</taxon>
        <taxon>Polyporales</taxon>
        <taxon>Polyporaceae</taxon>
        <taxon>Lentinus</taxon>
    </lineage>
</organism>
<name>A0A371CT29_9APHY</name>
<evidence type="ECO:0000313" key="1">
    <source>
        <dbReference type="EMBL" id="RDX43417.1"/>
    </source>
</evidence>
<evidence type="ECO:0000313" key="2">
    <source>
        <dbReference type="Proteomes" id="UP000256964"/>
    </source>
</evidence>
<sequence length="66" mass="7419">MLCDVCGSYDTGLTAHKTQRKIPDGCIEVGVNYKNTYTWQRMRSSNVVKCPVGRDRKGDVILSPQE</sequence>
<accession>A0A371CT29</accession>